<keyword evidence="4" id="KW-1185">Reference proteome</keyword>
<gene>
    <name evidence="3" type="ORF">BIV23_35625</name>
</gene>
<feature type="region of interest" description="Disordered" evidence="1">
    <location>
        <begin position="565"/>
        <end position="590"/>
    </location>
</feature>
<dbReference type="Gene3D" id="1.10.490.160">
    <property type="match status" value="1"/>
</dbReference>
<feature type="transmembrane region" description="Helical" evidence="2">
    <location>
        <begin position="32"/>
        <end position="52"/>
    </location>
</feature>
<sequence length="590" mass="64466">MSRQPVTVADERVGVNGAIAAALTRGVGSMPALYLALIVSGGWMALATWGPLHRVDPYPFGFLLFLNNVVQLVLCAVILVGQRVLGVAADRRAVQTYESAEAIFARVADLQEHLDRHDRALGRGVSLLESSPHPWIHKHRVQPAPQAIDHVVGLNGRIAAWLTQRLGSMGAFYFAVGTQVVWIGMAESGLQRFDPYPFAFMTFLSTFAQLIFMIVIMVGQKVLGLAADRRSEQTFLDAEAILHECRRMKERLVVQDRIIDSLTNYTSAQVTEHLAQALHHSRTQAPTDGHEEPGGRPPLRAWNELPEELRQAGRHRARQVGERLTAIGCLMFPASGTEQDSAPIVTFDDRESRVLARLEYEHQLHGQHGNDQQGDLVPWDELSDQERAQAVEAVRYLPSVLADIGFQILRTGTSSDGAGESDFTAEEWALLQRALMASGVLVSLAEGDVDPEEIDALVHLLREAGFTHPRRLIRELAATSTFDTGLKAGTKYADYEAPALHAIRSATAVIARTAPAELADFRAFLMEIATAVADANNEGGFFGFGARPRTPHEAAAMEAVAKAAQPDRSSQYSQSRPGFTPAFALGEIPS</sequence>
<keyword evidence="2" id="KW-0472">Membrane</keyword>
<dbReference type="Proteomes" id="UP000179642">
    <property type="component" value="Unassembled WGS sequence"/>
</dbReference>
<dbReference type="RefSeq" id="WP_071385099.1">
    <property type="nucleotide sequence ID" value="NZ_MLYO01000067.1"/>
</dbReference>
<name>A0A1S2PN00_9ACTN</name>
<evidence type="ECO:0000256" key="1">
    <source>
        <dbReference type="SAM" id="MobiDB-lite"/>
    </source>
</evidence>
<feature type="transmembrane region" description="Helical" evidence="2">
    <location>
        <begin position="166"/>
        <end position="186"/>
    </location>
</feature>
<evidence type="ECO:0000256" key="2">
    <source>
        <dbReference type="SAM" id="Phobius"/>
    </source>
</evidence>
<feature type="transmembrane region" description="Helical" evidence="2">
    <location>
        <begin position="198"/>
        <end position="219"/>
    </location>
</feature>
<accession>A0A1S2PN00</accession>
<organism evidence="3 4">
    <name type="scientific">Streptomyces monashensis</name>
    <dbReference type="NCBI Taxonomy" id="1678012"/>
    <lineage>
        <taxon>Bacteria</taxon>
        <taxon>Bacillati</taxon>
        <taxon>Actinomycetota</taxon>
        <taxon>Actinomycetes</taxon>
        <taxon>Kitasatosporales</taxon>
        <taxon>Streptomycetaceae</taxon>
        <taxon>Streptomyces</taxon>
    </lineage>
</organism>
<dbReference type="OrthoDB" id="3177121at2"/>
<evidence type="ECO:0000313" key="3">
    <source>
        <dbReference type="EMBL" id="OIJ94992.1"/>
    </source>
</evidence>
<dbReference type="Pfam" id="PF06210">
    <property type="entry name" value="DUF1003"/>
    <property type="match status" value="2"/>
</dbReference>
<feature type="compositionally biased region" description="Polar residues" evidence="1">
    <location>
        <begin position="567"/>
        <end position="577"/>
    </location>
</feature>
<comment type="caution">
    <text evidence="3">The sequence shown here is derived from an EMBL/GenBank/DDBJ whole genome shotgun (WGS) entry which is preliminary data.</text>
</comment>
<dbReference type="InterPro" id="IPR010406">
    <property type="entry name" value="DUF1003"/>
</dbReference>
<keyword evidence="2" id="KW-1133">Transmembrane helix</keyword>
<reference evidence="3 4" key="1">
    <citation type="submission" date="2016-10" db="EMBL/GenBank/DDBJ databases">
        <title>Genome sequence of Streptomyces sp. MUSC 1.</title>
        <authorList>
            <person name="Lee L.-H."/>
            <person name="Ser H.-L."/>
            <person name="Law J.W.-F."/>
        </authorList>
    </citation>
    <scope>NUCLEOTIDE SEQUENCE [LARGE SCALE GENOMIC DNA]</scope>
    <source>
        <strain evidence="3 4">MUSC 1</strain>
    </source>
</reference>
<feature type="transmembrane region" description="Helical" evidence="2">
    <location>
        <begin position="58"/>
        <end position="81"/>
    </location>
</feature>
<dbReference type="EMBL" id="MLYO01000067">
    <property type="protein sequence ID" value="OIJ94992.1"/>
    <property type="molecule type" value="Genomic_DNA"/>
</dbReference>
<protein>
    <recommendedName>
        <fullName evidence="5">DUF1003 domain-containing protein</fullName>
    </recommendedName>
</protein>
<dbReference type="AlphaFoldDB" id="A0A1S2PN00"/>
<evidence type="ECO:0008006" key="5">
    <source>
        <dbReference type="Google" id="ProtNLM"/>
    </source>
</evidence>
<evidence type="ECO:0000313" key="4">
    <source>
        <dbReference type="Proteomes" id="UP000179642"/>
    </source>
</evidence>
<proteinExistence type="predicted"/>
<keyword evidence="2" id="KW-0812">Transmembrane</keyword>